<reference evidence="2" key="1">
    <citation type="submission" date="2021-06" db="EMBL/GenBank/DDBJ databases">
        <authorList>
            <person name="Kallberg Y."/>
            <person name="Tangrot J."/>
            <person name="Rosling A."/>
        </authorList>
    </citation>
    <scope>NUCLEOTIDE SEQUENCE</scope>
    <source>
        <strain evidence="2">FL130A</strain>
    </source>
</reference>
<name>A0A9N8ZAA6_9GLOM</name>
<organism evidence="2 3">
    <name type="scientific">Ambispora leptoticha</name>
    <dbReference type="NCBI Taxonomy" id="144679"/>
    <lineage>
        <taxon>Eukaryota</taxon>
        <taxon>Fungi</taxon>
        <taxon>Fungi incertae sedis</taxon>
        <taxon>Mucoromycota</taxon>
        <taxon>Glomeromycotina</taxon>
        <taxon>Glomeromycetes</taxon>
        <taxon>Archaeosporales</taxon>
        <taxon>Ambisporaceae</taxon>
        <taxon>Ambispora</taxon>
    </lineage>
</organism>
<protein>
    <submittedName>
        <fullName evidence="2">7611_t:CDS:1</fullName>
    </submittedName>
</protein>
<evidence type="ECO:0000256" key="1">
    <source>
        <dbReference type="SAM" id="MobiDB-lite"/>
    </source>
</evidence>
<dbReference type="OrthoDB" id="5550090at2759"/>
<dbReference type="Proteomes" id="UP000789508">
    <property type="component" value="Unassembled WGS sequence"/>
</dbReference>
<sequence length="97" mass="10927">MYHVDLNSKRYFSGYSLEDADAENNIVTTSGQKNLHTKPTIVNADKEIVNINGQQNHNNQQPNHQSQQHHTLSTPPVRIINSSGRRPGRPSVNLKTK</sequence>
<comment type="caution">
    <text evidence="2">The sequence shown here is derived from an EMBL/GenBank/DDBJ whole genome shotgun (WGS) entry which is preliminary data.</text>
</comment>
<feature type="region of interest" description="Disordered" evidence="1">
    <location>
        <begin position="45"/>
        <end position="97"/>
    </location>
</feature>
<dbReference type="EMBL" id="CAJVPS010000416">
    <property type="protein sequence ID" value="CAG8484796.1"/>
    <property type="molecule type" value="Genomic_DNA"/>
</dbReference>
<keyword evidence="3" id="KW-1185">Reference proteome</keyword>
<proteinExistence type="predicted"/>
<evidence type="ECO:0000313" key="2">
    <source>
        <dbReference type="EMBL" id="CAG8484796.1"/>
    </source>
</evidence>
<feature type="compositionally biased region" description="Low complexity" evidence="1">
    <location>
        <begin position="54"/>
        <end position="70"/>
    </location>
</feature>
<evidence type="ECO:0000313" key="3">
    <source>
        <dbReference type="Proteomes" id="UP000789508"/>
    </source>
</evidence>
<dbReference type="AlphaFoldDB" id="A0A9N8ZAA6"/>
<accession>A0A9N8ZAA6</accession>
<gene>
    <name evidence="2" type="ORF">ALEPTO_LOCUS2677</name>
</gene>